<keyword evidence="2 3" id="KW-0040">ANK repeat</keyword>
<keyword evidence="1" id="KW-0677">Repeat</keyword>
<dbReference type="PANTHER" id="PTHR24198">
    <property type="entry name" value="ANKYRIN REPEAT AND PROTEIN KINASE DOMAIN-CONTAINING PROTEIN"/>
    <property type="match status" value="1"/>
</dbReference>
<reference evidence="4 5" key="1">
    <citation type="submission" date="2024-04" db="EMBL/GenBank/DDBJ databases">
        <title>Tritrichomonas musculus Genome.</title>
        <authorList>
            <person name="Alves-Ferreira E."/>
            <person name="Grigg M."/>
            <person name="Lorenzi H."/>
            <person name="Galac M."/>
        </authorList>
    </citation>
    <scope>NUCLEOTIDE SEQUENCE [LARGE SCALE GENOMIC DNA]</scope>
    <source>
        <strain evidence="4 5">EAF2021</strain>
    </source>
</reference>
<dbReference type="Gene3D" id="1.25.40.20">
    <property type="entry name" value="Ankyrin repeat-containing domain"/>
    <property type="match status" value="2"/>
</dbReference>
<dbReference type="PROSITE" id="PS50088">
    <property type="entry name" value="ANK_REPEAT"/>
    <property type="match status" value="2"/>
</dbReference>
<comment type="caution">
    <text evidence="4">The sequence shown here is derived from an EMBL/GenBank/DDBJ whole genome shotgun (WGS) entry which is preliminary data.</text>
</comment>
<protein>
    <submittedName>
        <fullName evidence="4">B-cell lymphoma 3 protein</fullName>
    </submittedName>
</protein>
<feature type="repeat" description="ANK" evidence="3">
    <location>
        <begin position="42"/>
        <end position="74"/>
    </location>
</feature>
<evidence type="ECO:0000313" key="5">
    <source>
        <dbReference type="Proteomes" id="UP001470230"/>
    </source>
</evidence>
<name>A0ABR2HVK3_9EUKA</name>
<gene>
    <name evidence="4" type="ORF">M9Y10_017897</name>
</gene>
<evidence type="ECO:0000256" key="1">
    <source>
        <dbReference type="ARBA" id="ARBA00022737"/>
    </source>
</evidence>
<dbReference type="Proteomes" id="UP001470230">
    <property type="component" value="Unassembled WGS sequence"/>
</dbReference>
<dbReference type="InterPro" id="IPR036770">
    <property type="entry name" value="Ankyrin_rpt-contain_sf"/>
</dbReference>
<proteinExistence type="predicted"/>
<evidence type="ECO:0000256" key="3">
    <source>
        <dbReference type="PROSITE-ProRule" id="PRU00023"/>
    </source>
</evidence>
<accession>A0ABR2HVK3</accession>
<evidence type="ECO:0000313" key="4">
    <source>
        <dbReference type="EMBL" id="KAK8852904.1"/>
    </source>
</evidence>
<sequence length="96" mass="10996">MNRNLFFIFYRTPLHYAAKKNQALATRLLLDDGADPCIFDKNGFTPLHSACEYGSNDVINTLFENKMDPNTSFRKGVYFIFLTLGTNSHSRSMSTY</sequence>
<dbReference type="PROSITE" id="PS50297">
    <property type="entry name" value="ANK_REP_REGION"/>
    <property type="match status" value="2"/>
</dbReference>
<dbReference type="SUPFAM" id="SSF48403">
    <property type="entry name" value="Ankyrin repeat"/>
    <property type="match status" value="1"/>
</dbReference>
<keyword evidence="5" id="KW-1185">Reference proteome</keyword>
<dbReference type="PANTHER" id="PTHR24198:SF165">
    <property type="entry name" value="ANKYRIN REPEAT-CONTAINING PROTEIN-RELATED"/>
    <property type="match status" value="1"/>
</dbReference>
<organism evidence="4 5">
    <name type="scientific">Tritrichomonas musculus</name>
    <dbReference type="NCBI Taxonomy" id="1915356"/>
    <lineage>
        <taxon>Eukaryota</taxon>
        <taxon>Metamonada</taxon>
        <taxon>Parabasalia</taxon>
        <taxon>Tritrichomonadida</taxon>
        <taxon>Tritrichomonadidae</taxon>
        <taxon>Tritrichomonas</taxon>
    </lineage>
</organism>
<dbReference type="InterPro" id="IPR002110">
    <property type="entry name" value="Ankyrin_rpt"/>
</dbReference>
<evidence type="ECO:0000256" key="2">
    <source>
        <dbReference type="ARBA" id="ARBA00023043"/>
    </source>
</evidence>
<dbReference type="Pfam" id="PF12796">
    <property type="entry name" value="Ank_2"/>
    <property type="match status" value="1"/>
</dbReference>
<dbReference type="SMART" id="SM00248">
    <property type="entry name" value="ANK"/>
    <property type="match status" value="2"/>
</dbReference>
<dbReference type="EMBL" id="JAPFFF010000023">
    <property type="protein sequence ID" value="KAK8852904.1"/>
    <property type="molecule type" value="Genomic_DNA"/>
</dbReference>
<feature type="repeat" description="ANK" evidence="3">
    <location>
        <begin position="9"/>
        <end position="41"/>
    </location>
</feature>